<gene>
    <name evidence="3" type="ORF">VTL71DRAFT_10780</name>
</gene>
<protein>
    <recommendedName>
        <fullName evidence="2">Peptidase S33 tripeptidyl aminopeptidase-like C-terminal domain-containing protein</fullName>
    </recommendedName>
</protein>
<organism evidence="3 4">
    <name type="scientific">Oculimacula yallundae</name>
    <dbReference type="NCBI Taxonomy" id="86028"/>
    <lineage>
        <taxon>Eukaryota</taxon>
        <taxon>Fungi</taxon>
        <taxon>Dikarya</taxon>
        <taxon>Ascomycota</taxon>
        <taxon>Pezizomycotina</taxon>
        <taxon>Leotiomycetes</taxon>
        <taxon>Helotiales</taxon>
        <taxon>Ploettnerulaceae</taxon>
        <taxon>Oculimacula</taxon>
    </lineage>
</organism>
<feature type="chain" id="PRO_5046342829" description="Peptidase S33 tripeptidyl aminopeptidase-like C-terminal domain-containing protein" evidence="1">
    <location>
        <begin position="31"/>
        <end position="560"/>
    </location>
</feature>
<dbReference type="Gene3D" id="3.40.50.1820">
    <property type="entry name" value="alpha/beta hydrolase"/>
    <property type="match status" value="1"/>
</dbReference>
<dbReference type="SUPFAM" id="SSF53474">
    <property type="entry name" value="alpha/beta-Hydrolases"/>
    <property type="match status" value="1"/>
</dbReference>
<feature type="signal peptide" evidence="1">
    <location>
        <begin position="1"/>
        <end position="30"/>
    </location>
</feature>
<dbReference type="Pfam" id="PF08386">
    <property type="entry name" value="Abhydrolase_4"/>
    <property type="match status" value="1"/>
</dbReference>
<keyword evidence="1" id="KW-0732">Signal</keyword>
<dbReference type="EMBL" id="JAZHXI010000003">
    <property type="protein sequence ID" value="KAL2073456.1"/>
    <property type="molecule type" value="Genomic_DNA"/>
</dbReference>
<keyword evidence="4" id="KW-1185">Reference proteome</keyword>
<accession>A0ABR4CWB3</accession>
<sequence length="560" mass="61523">MLMDYRSRGGIASLTITLLRIVLLAPCVASDSQLFLGLEIIPKLDWKECGVLNDHTLESKGTRIDVPMNHLNKSSNESFSIPLIRLLGQNASEHGDRHILINPGGPGGSGISFLRSRGVNLNKIIGESFHLLSFDPRGVNGSIPSASCYSSNAQRSGSFLNNPWNIEFEAGSMFTRAENKARACEETMGEFGKFLNTPQTAADMNSILDALGQEMMYYWGFSCMYSYYLASVLFCSLCNRFYVEEDLVDTDRVFNGFVEECFRAKESCPLNSIQSHTFRSSGELQAYIDSFLTELESTPIPVYLDNTNYGSVTRRNLVTNGIFPALYNPSAWPTLAANLAALFNGNNTPAYDAYSDSWIAKVLGDETNTFVIMNDMFRTGSHAPVHGIGPIRNYTLKHPRSSGLISQYAGSEVFDRASWIIPTTHNFRPHYYPKYPRVKTASPILVISTTFDPVCPLISAKKAHASFVGAGFVEQLSYGHCSISMPSVCTAKYVWKYFNEGALPEVGAKCGANAEYFPVTGDRSVDSTLDANDLYLLAALRDLAATGVSSPMPVSIRAGS</sequence>
<feature type="domain" description="Peptidase S33 tripeptidyl aminopeptidase-like C-terminal" evidence="2">
    <location>
        <begin position="436"/>
        <end position="510"/>
    </location>
</feature>
<proteinExistence type="predicted"/>
<evidence type="ECO:0000259" key="2">
    <source>
        <dbReference type="Pfam" id="PF08386"/>
    </source>
</evidence>
<dbReference type="InterPro" id="IPR013595">
    <property type="entry name" value="Pept_S33_TAP-like_C"/>
</dbReference>
<name>A0ABR4CWB3_9HELO</name>
<dbReference type="Proteomes" id="UP001595075">
    <property type="component" value="Unassembled WGS sequence"/>
</dbReference>
<reference evidence="3 4" key="1">
    <citation type="journal article" date="2024" name="Commun. Biol.">
        <title>Comparative genomic analysis of thermophilic fungi reveals convergent evolutionary adaptations and gene losses.</title>
        <authorList>
            <person name="Steindorff A.S."/>
            <person name="Aguilar-Pontes M.V."/>
            <person name="Robinson A.J."/>
            <person name="Andreopoulos B."/>
            <person name="LaButti K."/>
            <person name="Kuo A."/>
            <person name="Mondo S."/>
            <person name="Riley R."/>
            <person name="Otillar R."/>
            <person name="Haridas S."/>
            <person name="Lipzen A."/>
            <person name="Grimwood J."/>
            <person name="Schmutz J."/>
            <person name="Clum A."/>
            <person name="Reid I.D."/>
            <person name="Moisan M.C."/>
            <person name="Butler G."/>
            <person name="Nguyen T.T.M."/>
            <person name="Dewar K."/>
            <person name="Conant G."/>
            <person name="Drula E."/>
            <person name="Henrissat B."/>
            <person name="Hansel C."/>
            <person name="Singer S."/>
            <person name="Hutchinson M.I."/>
            <person name="de Vries R.P."/>
            <person name="Natvig D.O."/>
            <person name="Powell A.J."/>
            <person name="Tsang A."/>
            <person name="Grigoriev I.V."/>
        </authorList>
    </citation>
    <scope>NUCLEOTIDE SEQUENCE [LARGE SCALE GENOMIC DNA]</scope>
    <source>
        <strain evidence="3 4">CBS 494.80</strain>
    </source>
</reference>
<evidence type="ECO:0000313" key="3">
    <source>
        <dbReference type="EMBL" id="KAL2073456.1"/>
    </source>
</evidence>
<comment type="caution">
    <text evidence="3">The sequence shown here is derived from an EMBL/GenBank/DDBJ whole genome shotgun (WGS) entry which is preliminary data.</text>
</comment>
<evidence type="ECO:0000313" key="4">
    <source>
        <dbReference type="Proteomes" id="UP001595075"/>
    </source>
</evidence>
<dbReference type="InterPro" id="IPR029058">
    <property type="entry name" value="AB_hydrolase_fold"/>
</dbReference>
<evidence type="ECO:0000256" key="1">
    <source>
        <dbReference type="SAM" id="SignalP"/>
    </source>
</evidence>